<dbReference type="GeneID" id="34580795"/>
<name>A0A1F5L6L1_PENAI</name>
<dbReference type="InterPro" id="IPR046624">
    <property type="entry name" value="CSS2_C"/>
</dbReference>
<evidence type="ECO:0000256" key="2">
    <source>
        <dbReference type="SAM" id="SignalP"/>
    </source>
</evidence>
<keyword evidence="2" id="KW-0732">Signal</keyword>
<sequence length="341" mass="36164">MFKSISDQFGSVLVSLLAMQGLCSALAVETKETLNQSNESDHGELAVRTSDQYTIVHKWDGAGATAIIGAAGTLGLVITGAVGNYFSWLGNKPDADKICGKSAIIPVTENGVGYKYYVYSYTTGSNCDSTQRAKTITNALSDAFDELHSDGANAVCLDFDHGGTWHGVIGLATDASGQDPKSACSDHHKGAKRSNPGFPELETRSIAKRNEIGLVKRTAISVSESNKKSGSTKFSDSNKSQAVVIAIADQIYQQSAAKSCDAVTGRLTDFNGKDYNYYYQASGRNCDTTAEIKTIVSALDDAWDGLGSTSALCMTMSHGGTWRGHLGVSAMQADYPAQKLC</sequence>
<evidence type="ECO:0000256" key="1">
    <source>
        <dbReference type="SAM" id="MobiDB-lite"/>
    </source>
</evidence>
<comment type="caution">
    <text evidence="4">The sequence shown here is derived from an EMBL/GenBank/DDBJ whole genome shotgun (WGS) entry which is preliminary data.</text>
</comment>
<dbReference type="Pfam" id="PF20521">
    <property type="entry name" value="DUF6736"/>
    <property type="match status" value="2"/>
</dbReference>
<evidence type="ECO:0000259" key="3">
    <source>
        <dbReference type="Pfam" id="PF20521"/>
    </source>
</evidence>
<evidence type="ECO:0000313" key="5">
    <source>
        <dbReference type="Proteomes" id="UP000177622"/>
    </source>
</evidence>
<feature type="domain" description="Secreted protein CSS2 C-terminal" evidence="3">
    <location>
        <begin position="108"/>
        <end position="173"/>
    </location>
</feature>
<feature type="region of interest" description="Disordered" evidence="1">
    <location>
        <begin position="180"/>
        <end position="199"/>
    </location>
</feature>
<feature type="signal peptide" evidence="2">
    <location>
        <begin position="1"/>
        <end position="25"/>
    </location>
</feature>
<gene>
    <name evidence="4" type="ORF">PENARI_c027G03614</name>
</gene>
<dbReference type="EMBL" id="LXJU01000027">
    <property type="protein sequence ID" value="OGE48610.1"/>
    <property type="molecule type" value="Genomic_DNA"/>
</dbReference>
<feature type="domain" description="Secreted protein CSS2 C-terminal" evidence="3">
    <location>
        <begin position="214"/>
        <end position="331"/>
    </location>
</feature>
<dbReference type="OrthoDB" id="5059029at2759"/>
<evidence type="ECO:0000313" key="4">
    <source>
        <dbReference type="EMBL" id="OGE48610.1"/>
    </source>
</evidence>
<reference evidence="4 5" key="1">
    <citation type="journal article" date="2016" name="Sci. Rep.">
        <title>Penicillium arizonense, a new, genome sequenced fungal species, reveals a high chemical diversity in secreted metabolites.</title>
        <authorList>
            <person name="Grijseels S."/>
            <person name="Nielsen J.C."/>
            <person name="Randelovic M."/>
            <person name="Nielsen J."/>
            <person name="Nielsen K.F."/>
            <person name="Workman M."/>
            <person name="Frisvad J.C."/>
        </authorList>
    </citation>
    <scope>NUCLEOTIDE SEQUENCE [LARGE SCALE GENOMIC DNA]</scope>
    <source>
        <strain evidence="4 5">CBS 141311</strain>
    </source>
</reference>
<dbReference type="AlphaFoldDB" id="A0A1F5L6L1"/>
<proteinExistence type="predicted"/>
<accession>A0A1F5L6L1</accession>
<dbReference type="Proteomes" id="UP000177622">
    <property type="component" value="Unassembled WGS sequence"/>
</dbReference>
<organism evidence="4 5">
    <name type="scientific">Penicillium arizonense</name>
    <dbReference type="NCBI Taxonomy" id="1835702"/>
    <lineage>
        <taxon>Eukaryota</taxon>
        <taxon>Fungi</taxon>
        <taxon>Dikarya</taxon>
        <taxon>Ascomycota</taxon>
        <taxon>Pezizomycotina</taxon>
        <taxon>Eurotiomycetes</taxon>
        <taxon>Eurotiomycetidae</taxon>
        <taxon>Eurotiales</taxon>
        <taxon>Aspergillaceae</taxon>
        <taxon>Penicillium</taxon>
    </lineage>
</organism>
<dbReference type="RefSeq" id="XP_022484065.1">
    <property type="nucleotide sequence ID" value="XM_022636061.1"/>
</dbReference>
<keyword evidence="5" id="KW-1185">Reference proteome</keyword>
<protein>
    <recommendedName>
        <fullName evidence="3">Secreted protein CSS2 C-terminal domain-containing protein</fullName>
    </recommendedName>
</protein>
<feature type="chain" id="PRO_5009519296" description="Secreted protein CSS2 C-terminal domain-containing protein" evidence="2">
    <location>
        <begin position="26"/>
        <end position="341"/>
    </location>
</feature>